<evidence type="ECO:0000313" key="2">
    <source>
        <dbReference type="Proteomes" id="UP000006298"/>
    </source>
</evidence>
<reference evidence="1 2" key="1">
    <citation type="submission" date="2011-09" db="EMBL/GenBank/DDBJ databases">
        <title>Complete Genome Sequence of Bacillus cereus Bacteriophage BCD7.</title>
        <authorList>
            <person name="Lee J.-H."/>
            <person name="Shin H."/>
            <person name="Son B."/>
            <person name="Ryu S."/>
        </authorList>
    </citation>
    <scope>NUCLEOTIDE SEQUENCE [LARGE SCALE GENOMIC DNA]</scope>
</reference>
<dbReference type="KEGG" id="vg:14011562"/>
<dbReference type="Proteomes" id="UP000006298">
    <property type="component" value="Segment"/>
</dbReference>
<name>J9PV99_9CAUD</name>
<dbReference type="GeneID" id="14011562"/>
<evidence type="ECO:0000313" key="1">
    <source>
        <dbReference type="EMBL" id="AEZ50490.1"/>
    </source>
</evidence>
<organism evidence="1 2">
    <name type="scientific">Bacillus phage BCD7</name>
    <dbReference type="NCBI Taxonomy" id="1136534"/>
    <lineage>
        <taxon>Viruses</taxon>
        <taxon>Duplodnaviria</taxon>
        <taxon>Heunggongvirae</taxon>
        <taxon>Uroviricota</taxon>
        <taxon>Caudoviricetes</taxon>
        <taxon>Becedseptimavirus</taxon>
        <taxon>Becedseptimavirus BCD7</taxon>
    </lineage>
</organism>
<dbReference type="RefSeq" id="YP_007005894.1">
    <property type="nucleotide sequence ID" value="NC_019515.1"/>
</dbReference>
<keyword evidence="2" id="KW-1185">Reference proteome</keyword>
<proteinExistence type="predicted"/>
<sequence length="181" mass="21248">MVRELVIPLEGYPVTEDEYYKLQAEFLLDIHIAEHLGTTKEKFEHYKYKFGLRGLLKEDNPYLAEKVVMLANQGLNKSEVATELKMHHTRLNALIEKQNLTDVHFGSRTYIPYEPMHYYQLKFEGLRDGEIAIKWGISNQRLKRWKTDNGVPTGKEYTYVKRGFWSVLYKKEVAKARTACS</sequence>
<protein>
    <submittedName>
        <fullName evidence="1">Uncharacterized protein</fullName>
    </submittedName>
</protein>
<gene>
    <name evidence="1" type="ORF">BCD7_0043</name>
</gene>
<dbReference type="EMBL" id="JN712910">
    <property type="protein sequence ID" value="AEZ50490.1"/>
    <property type="molecule type" value="Genomic_DNA"/>
</dbReference>
<accession>J9PV99</accession>